<dbReference type="EMBL" id="BDSP01000216">
    <property type="protein sequence ID" value="GAX24832.1"/>
    <property type="molecule type" value="Genomic_DNA"/>
</dbReference>
<dbReference type="InParanoid" id="A0A1Z5KFG3"/>
<feature type="compositionally biased region" description="Polar residues" evidence="1">
    <location>
        <begin position="1"/>
        <end position="11"/>
    </location>
</feature>
<dbReference type="AlphaFoldDB" id="A0A1Z5KFG3"/>
<dbReference type="Gene3D" id="3.10.450.50">
    <property type="match status" value="1"/>
</dbReference>
<dbReference type="SUPFAM" id="SSF54427">
    <property type="entry name" value="NTF2-like"/>
    <property type="match status" value="1"/>
</dbReference>
<evidence type="ECO:0000256" key="1">
    <source>
        <dbReference type="SAM" id="MobiDB-lite"/>
    </source>
</evidence>
<organism evidence="2 3">
    <name type="scientific">Fistulifera solaris</name>
    <name type="common">Oleaginous diatom</name>
    <dbReference type="NCBI Taxonomy" id="1519565"/>
    <lineage>
        <taxon>Eukaryota</taxon>
        <taxon>Sar</taxon>
        <taxon>Stramenopiles</taxon>
        <taxon>Ochrophyta</taxon>
        <taxon>Bacillariophyta</taxon>
        <taxon>Bacillariophyceae</taxon>
        <taxon>Bacillariophycidae</taxon>
        <taxon>Naviculales</taxon>
        <taxon>Naviculaceae</taxon>
        <taxon>Fistulifera</taxon>
    </lineage>
</organism>
<sequence>MEAPSLAQTHMQGPLDVAGSGKPLTREELEEVKVKLAALVEETGAKEPIRMFMDEVEDSNWRFGGKPDYSLTNYKFLSQRTRQHPEGSLEVTVENLVKTWEMERSHKLDPKTHQSVDQEKFRISANGGKVFENVEANEVGNYNVLLNSCPANLYNAAETTWEQSHDKFHEAFAAFPWEVLDVYSPPPKVAFTWRHWGEFTGTYDGNEGKGEYVEMFGFATATVNDKLQLCDVEVFYNPEEFINVLRGAKTTSEVNAAWKTGGGCPFSSAKA</sequence>
<proteinExistence type="predicted"/>
<feature type="region of interest" description="Disordered" evidence="1">
    <location>
        <begin position="1"/>
        <end position="21"/>
    </location>
</feature>
<evidence type="ECO:0008006" key="4">
    <source>
        <dbReference type="Google" id="ProtNLM"/>
    </source>
</evidence>
<reference evidence="2 3" key="1">
    <citation type="journal article" date="2015" name="Plant Cell">
        <title>Oil accumulation by the oleaginous diatom Fistulifera solaris as revealed by the genome and transcriptome.</title>
        <authorList>
            <person name="Tanaka T."/>
            <person name="Maeda Y."/>
            <person name="Veluchamy A."/>
            <person name="Tanaka M."/>
            <person name="Abida H."/>
            <person name="Marechal E."/>
            <person name="Bowler C."/>
            <person name="Muto M."/>
            <person name="Sunaga Y."/>
            <person name="Tanaka M."/>
            <person name="Yoshino T."/>
            <person name="Taniguchi T."/>
            <person name="Fukuda Y."/>
            <person name="Nemoto M."/>
            <person name="Matsumoto M."/>
            <person name="Wong P.S."/>
            <person name="Aburatani S."/>
            <person name="Fujibuchi W."/>
        </authorList>
    </citation>
    <scope>NUCLEOTIDE SEQUENCE [LARGE SCALE GENOMIC DNA]</scope>
    <source>
        <strain evidence="2 3">JPCC DA0580</strain>
    </source>
</reference>
<accession>A0A1Z5KFG3</accession>
<gene>
    <name evidence="2" type="ORF">FisN_6Hh399</name>
</gene>
<dbReference type="OrthoDB" id="67924at2759"/>
<dbReference type="Proteomes" id="UP000198406">
    <property type="component" value="Unassembled WGS sequence"/>
</dbReference>
<dbReference type="PANTHER" id="PTHR31723:SF10">
    <property type="entry name" value="PATHOGEN-RELATED PROTEIN"/>
    <property type="match status" value="1"/>
</dbReference>
<protein>
    <recommendedName>
        <fullName evidence="4">Pathogen-related protein</fullName>
    </recommendedName>
</protein>
<name>A0A1Z5KFG3_FISSO</name>
<dbReference type="InterPro" id="IPR032710">
    <property type="entry name" value="NTF2-like_dom_sf"/>
</dbReference>
<evidence type="ECO:0000313" key="2">
    <source>
        <dbReference type="EMBL" id="GAX24832.1"/>
    </source>
</evidence>
<dbReference type="InterPro" id="IPR053218">
    <property type="entry name" value="Pathogen-related_defense"/>
</dbReference>
<keyword evidence="3" id="KW-1185">Reference proteome</keyword>
<evidence type="ECO:0000313" key="3">
    <source>
        <dbReference type="Proteomes" id="UP000198406"/>
    </source>
</evidence>
<dbReference type="PANTHER" id="PTHR31723">
    <property type="entry name" value="PATHOGENESIS-RELATED FAMILY PROTEIN"/>
    <property type="match status" value="1"/>
</dbReference>
<comment type="caution">
    <text evidence="2">The sequence shown here is derived from an EMBL/GenBank/DDBJ whole genome shotgun (WGS) entry which is preliminary data.</text>
</comment>